<proteinExistence type="predicted"/>
<feature type="compositionally biased region" description="Basic residues" evidence="1">
    <location>
        <begin position="93"/>
        <end position="103"/>
    </location>
</feature>
<feature type="region of interest" description="Disordered" evidence="1">
    <location>
        <begin position="1"/>
        <end position="47"/>
    </location>
</feature>
<evidence type="ECO:0000256" key="1">
    <source>
        <dbReference type="SAM" id="MobiDB-lite"/>
    </source>
</evidence>
<keyword evidence="3" id="KW-1185">Reference proteome</keyword>
<protein>
    <submittedName>
        <fullName evidence="2">Uncharacterized protein</fullName>
    </submittedName>
</protein>
<dbReference type="Proteomes" id="UP000740926">
    <property type="component" value="Unassembled WGS sequence"/>
</dbReference>
<accession>A0A9P7C0D3</accession>
<evidence type="ECO:0000313" key="3">
    <source>
        <dbReference type="Proteomes" id="UP000740926"/>
    </source>
</evidence>
<organism evidence="2 3">
    <name type="scientific">Rhizopus delemar</name>
    <dbReference type="NCBI Taxonomy" id="936053"/>
    <lineage>
        <taxon>Eukaryota</taxon>
        <taxon>Fungi</taxon>
        <taxon>Fungi incertae sedis</taxon>
        <taxon>Mucoromycota</taxon>
        <taxon>Mucoromycotina</taxon>
        <taxon>Mucoromycetes</taxon>
        <taxon>Mucorales</taxon>
        <taxon>Mucorineae</taxon>
        <taxon>Rhizopodaceae</taxon>
        <taxon>Rhizopus</taxon>
    </lineage>
</organism>
<dbReference type="AlphaFoldDB" id="A0A9P7C0D3"/>
<gene>
    <name evidence="2" type="ORF">G6F50_016996</name>
</gene>
<evidence type="ECO:0000313" key="2">
    <source>
        <dbReference type="EMBL" id="KAG1530933.1"/>
    </source>
</evidence>
<reference evidence="2 3" key="1">
    <citation type="journal article" date="2020" name="Microb. Genom.">
        <title>Genetic diversity of clinical and environmental Mucorales isolates obtained from an investigation of mucormycosis cases among solid organ transplant recipients.</title>
        <authorList>
            <person name="Nguyen M.H."/>
            <person name="Kaul D."/>
            <person name="Muto C."/>
            <person name="Cheng S.J."/>
            <person name="Richter R.A."/>
            <person name="Bruno V.M."/>
            <person name="Liu G."/>
            <person name="Beyhan S."/>
            <person name="Sundermann A.J."/>
            <person name="Mounaud S."/>
            <person name="Pasculle A.W."/>
            <person name="Nierman W.C."/>
            <person name="Driscoll E."/>
            <person name="Cumbie R."/>
            <person name="Clancy C.J."/>
            <person name="Dupont C.L."/>
        </authorList>
    </citation>
    <scope>NUCLEOTIDE SEQUENCE [LARGE SCALE GENOMIC DNA]</scope>
    <source>
        <strain evidence="2 3">GL24</strain>
    </source>
</reference>
<comment type="caution">
    <text evidence="2">The sequence shown here is derived from an EMBL/GenBank/DDBJ whole genome shotgun (WGS) entry which is preliminary data.</text>
</comment>
<sequence>MTPPERGASRRPAAIGMPSNTRPPCNKPAAPGAARRGQKPGSRPRNWPVAMAWKSWATSRIPTLRCTTATTPMARAAAPNRGVKARMAAINHPKTRRRSVRRRPCPDRW</sequence>
<dbReference type="EMBL" id="JAANIU010011586">
    <property type="protein sequence ID" value="KAG1530933.1"/>
    <property type="molecule type" value="Genomic_DNA"/>
</dbReference>
<name>A0A9P7C0D3_9FUNG</name>
<feature type="region of interest" description="Disordered" evidence="1">
    <location>
        <begin position="75"/>
        <end position="109"/>
    </location>
</feature>